<evidence type="ECO:0000313" key="2">
    <source>
        <dbReference type="EMBL" id="GJS90870.1"/>
    </source>
</evidence>
<dbReference type="Proteomes" id="UP001151760">
    <property type="component" value="Unassembled WGS sequence"/>
</dbReference>
<gene>
    <name evidence="2" type="ORF">Tco_0773506</name>
</gene>
<protein>
    <recommendedName>
        <fullName evidence="1">Reverse transcriptase domain-containing protein</fullName>
    </recommendedName>
</protein>
<dbReference type="EMBL" id="BQNB010011461">
    <property type="protein sequence ID" value="GJS90870.1"/>
    <property type="molecule type" value="Genomic_DNA"/>
</dbReference>
<dbReference type="InterPro" id="IPR000477">
    <property type="entry name" value="RT_dom"/>
</dbReference>
<evidence type="ECO:0000259" key="1">
    <source>
        <dbReference type="Pfam" id="PF00078"/>
    </source>
</evidence>
<organism evidence="2 3">
    <name type="scientific">Tanacetum coccineum</name>
    <dbReference type="NCBI Taxonomy" id="301880"/>
    <lineage>
        <taxon>Eukaryota</taxon>
        <taxon>Viridiplantae</taxon>
        <taxon>Streptophyta</taxon>
        <taxon>Embryophyta</taxon>
        <taxon>Tracheophyta</taxon>
        <taxon>Spermatophyta</taxon>
        <taxon>Magnoliopsida</taxon>
        <taxon>eudicotyledons</taxon>
        <taxon>Gunneridae</taxon>
        <taxon>Pentapetalae</taxon>
        <taxon>asterids</taxon>
        <taxon>campanulids</taxon>
        <taxon>Asterales</taxon>
        <taxon>Asteraceae</taxon>
        <taxon>Asteroideae</taxon>
        <taxon>Anthemideae</taxon>
        <taxon>Anthemidinae</taxon>
        <taxon>Tanacetum</taxon>
    </lineage>
</organism>
<dbReference type="InterPro" id="IPR043502">
    <property type="entry name" value="DNA/RNA_pol_sf"/>
</dbReference>
<dbReference type="Pfam" id="PF00078">
    <property type="entry name" value="RVT_1"/>
    <property type="match status" value="1"/>
</dbReference>
<comment type="caution">
    <text evidence="2">The sequence shown here is derived from an EMBL/GenBank/DDBJ whole genome shotgun (WGS) entry which is preliminary data.</text>
</comment>
<dbReference type="PANTHER" id="PTHR24559">
    <property type="entry name" value="TRANSPOSON TY3-I GAG-POL POLYPROTEIN"/>
    <property type="match status" value="1"/>
</dbReference>
<dbReference type="Gene3D" id="3.10.10.10">
    <property type="entry name" value="HIV Type 1 Reverse Transcriptase, subunit A, domain 1"/>
    <property type="match status" value="1"/>
</dbReference>
<dbReference type="CDD" id="cd01647">
    <property type="entry name" value="RT_LTR"/>
    <property type="match status" value="1"/>
</dbReference>
<dbReference type="InterPro" id="IPR053134">
    <property type="entry name" value="RNA-dir_DNA_polymerase"/>
</dbReference>
<name>A0ABQ4ZL27_9ASTR</name>
<feature type="domain" description="Reverse transcriptase" evidence="1">
    <location>
        <begin position="2"/>
        <end position="87"/>
    </location>
</feature>
<accession>A0ABQ4ZL27</accession>
<keyword evidence="3" id="KW-1185">Reference proteome</keyword>
<evidence type="ECO:0000313" key="3">
    <source>
        <dbReference type="Proteomes" id="UP001151760"/>
    </source>
</evidence>
<reference evidence="2" key="2">
    <citation type="submission" date="2022-01" db="EMBL/GenBank/DDBJ databases">
        <authorList>
            <person name="Yamashiro T."/>
            <person name="Shiraishi A."/>
            <person name="Satake H."/>
            <person name="Nakayama K."/>
        </authorList>
    </citation>
    <scope>NUCLEOTIDE SEQUENCE</scope>
</reference>
<dbReference type="Gene3D" id="3.30.70.270">
    <property type="match status" value="2"/>
</dbReference>
<dbReference type="InterPro" id="IPR043128">
    <property type="entry name" value="Rev_trsase/Diguanyl_cyclase"/>
</dbReference>
<sequence>MCIDYRELNKLTVRSRYPLPRIDNLFDQLQGYGVYSKIDMRSGYHQLRVREKYILKTTFRTPYGYYEFRVMPFGLTDAPAVFIDLMNREEHEKQLKVILDLLKKEEFYAKFSKCEFWIPKVQFLGHMIDSQGLIGYYRRKANIVANALSQKERIKPLRVRALVMTINLKLPSEILDAQAKAINEENVKNENLHGMEKEFETRLVGTRCIRSRSCYHTSIKAAPFEALYGRKCRSPVCWAEVGESQLAGPKIIHERSEKIVQIQSRMQVARD</sequence>
<proteinExistence type="predicted"/>
<dbReference type="PANTHER" id="PTHR24559:SF427">
    <property type="entry name" value="RNA-DIRECTED DNA POLYMERASE"/>
    <property type="match status" value="1"/>
</dbReference>
<dbReference type="SUPFAM" id="SSF56672">
    <property type="entry name" value="DNA/RNA polymerases"/>
    <property type="match status" value="1"/>
</dbReference>
<reference evidence="2" key="1">
    <citation type="journal article" date="2022" name="Int. J. Mol. Sci.">
        <title>Draft Genome of Tanacetum Coccineum: Genomic Comparison of Closely Related Tanacetum-Family Plants.</title>
        <authorList>
            <person name="Yamashiro T."/>
            <person name="Shiraishi A."/>
            <person name="Nakayama K."/>
            <person name="Satake H."/>
        </authorList>
    </citation>
    <scope>NUCLEOTIDE SEQUENCE</scope>
</reference>